<feature type="domain" description="Carboxylesterase type B" evidence="3">
    <location>
        <begin position="14"/>
        <end position="167"/>
    </location>
</feature>
<dbReference type="Proteomes" id="UP000823405">
    <property type="component" value="Unassembled WGS sequence"/>
</dbReference>
<dbReference type="SUPFAM" id="SSF53474">
    <property type="entry name" value="alpha/beta-Hydrolases"/>
    <property type="match status" value="1"/>
</dbReference>
<dbReference type="OrthoDB" id="408631at2759"/>
<feature type="non-terminal residue" evidence="4">
    <location>
        <position position="397"/>
    </location>
</feature>
<evidence type="ECO:0000256" key="1">
    <source>
        <dbReference type="ARBA" id="ARBA00005964"/>
    </source>
</evidence>
<protein>
    <recommendedName>
        <fullName evidence="3">Carboxylesterase type B domain-containing protein</fullName>
    </recommendedName>
</protein>
<name>A0A9P6QR10_9FUNG</name>
<evidence type="ECO:0000256" key="2">
    <source>
        <dbReference type="ARBA" id="ARBA00022801"/>
    </source>
</evidence>
<evidence type="ECO:0000313" key="5">
    <source>
        <dbReference type="Proteomes" id="UP000823405"/>
    </source>
</evidence>
<evidence type="ECO:0000259" key="3">
    <source>
        <dbReference type="Pfam" id="PF00135"/>
    </source>
</evidence>
<dbReference type="PANTHER" id="PTHR43918:SF4">
    <property type="entry name" value="CARBOXYLIC ESTER HYDROLASE"/>
    <property type="match status" value="1"/>
</dbReference>
<organism evidence="4 5">
    <name type="scientific">Linnemannia gamsii</name>
    <dbReference type="NCBI Taxonomy" id="64522"/>
    <lineage>
        <taxon>Eukaryota</taxon>
        <taxon>Fungi</taxon>
        <taxon>Fungi incertae sedis</taxon>
        <taxon>Mucoromycota</taxon>
        <taxon>Mortierellomycotina</taxon>
        <taxon>Mortierellomycetes</taxon>
        <taxon>Mortierellales</taxon>
        <taxon>Mortierellaceae</taxon>
        <taxon>Linnemannia</taxon>
    </lineage>
</organism>
<comment type="caution">
    <text evidence="4">The sequence shown here is derived from an EMBL/GenBank/DDBJ whole genome shotgun (WGS) entry which is preliminary data.</text>
</comment>
<gene>
    <name evidence="4" type="ORF">BGZ97_007098</name>
</gene>
<dbReference type="InterPro" id="IPR029058">
    <property type="entry name" value="AB_hydrolase_fold"/>
</dbReference>
<dbReference type="PANTHER" id="PTHR43918">
    <property type="entry name" value="ACETYLCHOLINESTERASE"/>
    <property type="match status" value="1"/>
</dbReference>
<comment type="similarity">
    <text evidence="1">Belongs to the type-B carboxylesterase/lipase family.</text>
</comment>
<dbReference type="GO" id="GO:0052689">
    <property type="term" value="F:carboxylic ester hydrolase activity"/>
    <property type="evidence" value="ECO:0007669"/>
    <property type="project" value="TreeGrafter"/>
</dbReference>
<keyword evidence="2" id="KW-0378">Hydrolase</keyword>
<keyword evidence="5" id="KW-1185">Reference proteome</keyword>
<dbReference type="Pfam" id="PF00135">
    <property type="entry name" value="COesterase"/>
    <property type="match status" value="1"/>
</dbReference>
<accession>A0A9P6QR10</accession>
<reference evidence="4" key="1">
    <citation type="journal article" date="2020" name="Fungal Divers.">
        <title>Resolving the Mortierellaceae phylogeny through synthesis of multi-gene phylogenetics and phylogenomics.</title>
        <authorList>
            <person name="Vandepol N."/>
            <person name="Liber J."/>
            <person name="Desiro A."/>
            <person name="Na H."/>
            <person name="Kennedy M."/>
            <person name="Barry K."/>
            <person name="Grigoriev I.V."/>
            <person name="Miller A.N."/>
            <person name="O'Donnell K."/>
            <person name="Stajich J.E."/>
            <person name="Bonito G."/>
        </authorList>
    </citation>
    <scope>NUCLEOTIDE SEQUENCE</scope>
    <source>
        <strain evidence="4">NVP60</strain>
    </source>
</reference>
<evidence type="ECO:0000313" key="4">
    <source>
        <dbReference type="EMBL" id="KAG0287432.1"/>
    </source>
</evidence>
<sequence>ARNFVARSAELNQPVVVVAPNYRLSVFGFLASKEMQQEMDEYVRRSPIPIPDYDQSIGNWGLQDQKLAFEWVRENISALGGNARNVTAWGESAGSLSLHYHMLIPSHYGLFDHAIMQSGVVGTTSAQTVEAEGQAIFDKLLAALDIPADLDGLEKVKRLRAVSMDDLSIMIGSDRDEGSAFGLTFEATLSAYPGIVKHFVPIQELVPLFQTAYGIPQSDAEVRELLDELIGDMLFQYPIEQVVETLLEIRKIRGADNFQLVRYHYNVELNLFRKLIPSLKAFHAGELPIIFGPPLSELVLTESEFRLSSEIQRHWISFAYQRPITTDDKGKVANVDKDEAIVWTEDHRVEVGRGCRVSKDVQTFWEAMNKAKLQRVQQILDNAKPQRVQRVLDEREP</sequence>
<dbReference type="AlphaFoldDB" id="A0A9P6QR10"/>
<proteinExistence type="inferred from homology"/>
<dbReference type="InterPro" id="IPR050654">
    <property type="entry name" value="AChE-related_enzymes"/>
</dbReference>
<dbReference type="InterPro" id="IPR002018">
    <property type="entry name" value="CarbesteraseB"/>
</dbReference>
<dbReference type="Gene3D" id="3.40.50.1820">
    <property type="entry name" value="alpha/beta hydrolase"/>
    <property type="match status" value="2"/>
</dbReference>
<dbReference type="EMBL" id="JAAAIN010003144">
    <property type="protein sequence ID" value="KAG0287432.1"/>
    <property type="molecule type" value="Genomic_DNA"/>
</dbReference>